<evidence type="ECO:0000256" key="1">
    <source>
        <dbReference type="ARBA" id="ARBA00022741"/>
    </source>
</evidence>
<sequence>MSLILPSIGEFNLLQIKKLADEGDINMMYLYGRKKFNGEDNCERDIEEAKKYINMAAEKDHQNAKLLSLIINDNLLIKNVAFIIKKVKENYDQITKKVHNFANEGLCSKSFIFTQKAIERLTTLYYYLKSGVPVLLEGPTGTSKTLSSEIICKLTRKQFLKFDFCSETKASDLLGRYNADVDSWAGLSMAIGPFRYAYENGCILLLNNINLASNECLKFIGDALDSKKISVEMPGMPLMEIPMHSDFRLIATQNPNKGLFAAKRQDLDPAFLSRFQIIDFPSFGKDELVEIAKGLTKSFHYNASDQFIQDLVDFHMTWSSRDDVKEDVQCFTIREIAAAVHALANGNNCYDTIMTVYGARYKKRQKENLKNFSFLLKVSKI</sequence>
<dbReference type="SUPFAM" id="SSF52540">
    <property type="entry name" value="P-loop containing nucleoside triphosphate hydrolases"/>
    <property type="match status" value="1"/>
</dbReference>
<dbReference type="Pfam" id="PF07728">
    <property type="entry name" value="AAA_5"/>
    <property type="match status" value="1"/>
</dbReference>
<dbReference type="PANTHER" id="PTHR48103:SF2">
    <property type="entry name" value="MIDASIN"/>
    <property type="match status" value="1"/>
</dbReference>
<dbReference type="Proteomes" id="UP001470230">
    <property type="component" value="Unassembled WGS sequence"/>
</dbReference>
<accession>A0ABR2H4J7</accession>
<keyword evidence="1" id="KW-0547">Nucleotide-binding</keyword>
<feature type="domain" description="ATPase dynein-related AAA" evidence="3">
    <location>
        <begin position="133"/>
        <end position="275"/>
    </location>
</feature>
<dbReference type="Gene3D" id="3.40.50.300">
    <property type="entry name" value="P-loop containing nucleotide triphosphate hydrolases"/>
    <property type="match status" value="1"/>
</dbReference>
<protein>
    <recommendedName>
        <fullName evidence="3">ATPase dynein-related AAA domain-containing protein</fullName>
    </recommendedName>
</protein>
<keyword evidence="5" id="KW-1185">Reference proteome</keyword>
<evidence type="ECO:0000259" key="3">
    <source>
        <dbReference type="Pfam" id="PF07728"/>
    </source>
</evidence>
<evidence type="ECO:0000313" key="4">
    <source>
        <dbReference type="EMBL" id="KAK8841095.1"/>
    </source>
</evidence>
<evidence type="ECO:0000313" key="5">
    <source>
        <dbReference type="Proteomes" id="UP001470230"/>
    </source>
</evidence>
<gene>
    <name evidence="4" type="ORF">M9Y10_027936</name>
</gene>
<dbReference type="EMBL" id="JAPFFF010000043">
    <property type="protein sequence ID" value="KAK8841095.1"/>
    <property type="molecule type" value="Genomic_DNA"/>
</dbReference>
<dbReference type="PANTHER" id="PTHR48103">
    <property type="entry name" value="MIDASIN-RELATED"/>
    <property type="match status" value="1"/>
</dbReference>
<dbReference type="SUPFAM" id="SSF81901">
    <property type="entry name" value="HCP-like"/>
    <property type="match status" value="1"/>
</dbReference>
<dbReference type="InterPro" id="IPR011704">
    <property type="entry name" value="ATPase_dyneun-rel_AAA"/>
</dbReference>
<evidence type="ECO:0000256" key="2">
    <source>
        <dbReference type="ARBA" id="ARBA00022840"/>
    </source>
</evidence>
<dbReference type="InterPro" id="IPR027417">
    <property type="entry name" value="P-loop_NTPase"/>
</dbReference>
<comment type="caution">
    <text evidence="4">The sequence shown here is derived from an EMBL/GenBank/DDBJ whole genome shotgun (WGS) entry which is preliminary data.</text>
</comment>
<organism evidence="4 5">
    <name type="scientific">Tritrichomonas musculus</name>
    <dbReference type="NCBI Taxonomy" id="1915356"/>
    <lineage>
        <taxon>Eukaryota</taxon>
        <taxon>Metamonada</taxon>
        <taxon>Parabasalia</taxon>
        <taxon>Tritrichomonadida</taxon>
        <taxon>Tritrichomonadidae</taxon>
        <taxon>Tritrichomonas</taxon>
    </lineage>
</organism>
<reference evidence="4 5" key="1">
    <citation type="submission" date="2024-04" db="EMBL/GenBank/DDBJ databases">
        <title>Tritrichomonas musculus Genome.</title>
        <authorList>
            <person name="Alves-Ferreira E."/>
            <person name="Grigg M."/>
            <person name="Lorenzi H."/>
            <person name="Galac M."/>
        </authorList>
    </citation>
    <scope>NUCLEOTIDE SEQUENCE [LARGE SCALE GENOMIC DNA]</scope>
    <source>
        <strain evidence="4 5">EAF2021</strain>
    </source>
</reference>
<name>A0ABR2H4J7_9EUKA</name>
<keyword evidence="2" id="KW-0067">ATP-binding</keyword>
<proteinExistence type="predicted"/>